<feature type="transmembrane region" description="Helical" evidence="1">
    <location>
        <begin position="21"/>
        <end position="45"/>
    </location>
</feature>
<dbReference type="Pfam" id="PF10947">
    <property type="entry name" value="DUF2628"/>
    <property type="match status" value="1"/>
</dbReference>
<evidence type="ECO:0000313" key="5">
    <source>
        <dbReference type="Proteomes" id="UP001059985"/>
    </source>
</evidence>
<dbReference type="RefSeq" id="WP_218194314.1">
    <property type="nucleotide sequence ID" value="NZ_CP054597.1"/>
</dbReference>
<evidence type="ECO:0000313" key="2">
    <source>
        <dbReference type="EMBL" id="UTO55104.1"/>
    </source>
</evidence>
<name>A0A9Q9BY55_9RICK</name>
<evidence type="ECO:0000256" key="1">
    <source>
        <dbReference type="SAM" id="Phobius"/>
    </source>
</evidence>
<keyword evidence="1" id="KW-0472">Membrane</keyword>
<keyword evidence="1" id="KW-0812">Transmembrane</keyword>
<evidence type="ECO:0000313" key="3">
    <source>
        <dbReference type="EMBL" id="UTO56023.1"/>
    </source>
</evidence>
<reference evidence="2" key="1">
    <citation type="journal article" date="2022" name="Microorganisms">
        <title>Assembly and Comparison of Ca. Neoehrlichia mikurensis Genomes.</title>
        <authorList>
            <person name="Azagi T."/>
            <person name="Dirks R.P."/>
            <person name="Yebra-Pimentel E.S."/>
            <person name="Schaap P.J."/>
            <person name="Koehorst J.J."/>
            <person name="Esser H.J."/>
            <person name="Sprong H."/>
        </authorList>
    </citation>
    <scope>NUCLEOTIDE SEQUENCE</scope>
    <source>
        <strain evidence="3">18-2804</strain>
        <strain evidence="2">18-2837</strain>
    </source>
</reference>
<dbReference type="EMBL" id="CP089286">
    <property type="protein sequence ID" value="UTO55104.1"/>
    <property type="molecule type" value="Genomic_DNA"/>
</dbReference>
<dbReference type="Proteomes" id="UP001059985">
    <property type="component" value="Chromosome"/>
</dbReference>
<dbReference type="EMBL" id="CP089285">
    <property type="protein sequence ID" value="UTO56023.1"/>
    <property type="molecule type" value="Genomic_DNA"/>
</dbReference>
<gene>
    <name evidence="3" type="ORF">LUA81_02715</name>
    <name evidence="2" type="ORF">LUA82_02735</name>
</gene>
<organism evidence="2 4">
    <name type="scientific">Neoehrlichia mikurensis</name>
    <dbReference type="NCBI Taxonomy" id="89586"/>
    <lineage>
        <taxon>Bacteria</taxon>
        <taxon>Pseudomonadati</taxon>
        <taxon>Pseudomonadota</taxon>
        <taxon>Alphaproteobacteria</taxon>
        <taxon>Rickettsiales</taxon>
        <taxon>Anaplasmataceae</taxon>
        <taxon>Candidatus Neoehrlichia</taxon>
    </lineage>
</organism>
<sequence length="117" mass="13659">MRSFYIYKNNLQDTIFIKDGFSFAAFFFTFLFTISKGLWCVSLISMCISTLIYIACYLGIISITSLMLIHFIFTLYIGLSYSDWHQAKLKRSGYKMINVIFAQSIIHAKLRFFNKAL</sequence>
<dbReference type="InterPro" id="IPR024399">
    <property type="entry name" value="DUF2628"/>
</dbReference>
<feature type="transmembrane region" description="Helical" evidence="1">
    <location>
        <begin position="51"/>
        <end position="81"/>
    </location>
</feature>
<dbReference type="Proteomes" id="UP001059822">
    <property type="component" value="Chromosome"/>
</dbReference>
<keyword evidence="5" id="KW-1185">Reference proteome</keyword>
<proteinExistence type="predicted"/>
<evidence type="ECO:0000313" key="4">
    <source>
        <dbReference type="Proteomes" id="UP001059822"/>
    </source>
</evidence>
<protein>
    <submittedName>
        <fullName evidence="2">DUF2628 domain-containing protein</fullName>
    </submittedName>
</protein>
<accession>A0A9Q9BY55</accession>
<keyword evidence="1" id="KW-1133">Transmembrane helix</keyword>
<dbReference type="AlphaFoldDB" id="A0A9Q9BY55"/>